<name>A0A378LS72_9GAMM</name>
<reference evidence="19 20" key="1">
    <citation type="submission" date="2018-06" db="EMBL/GenBank/DDBJ databases">
        <authorList>
            <consortium name="Pathogen Informatics"/>
            <person name="Doyle S."/>
        </authorList>
    </citation>
    <scope>NUCLEOTIDE SEQUENCE [LARGE SCALE GENOMIC DNA]</scope>
    <source>
        <strain evidence="19 20">NCTC11532</strain>
    </source>
</reference>
<dbReference type="SMART" id="SM00642">
    <property type="entry name" value="Aamy"/>
    <property type="match status" value="1"/>
</dbReference>
<feature type="binding site" evidence="16">
    <location>
        <begin position="391"/>
        <end position="396"/>
    </location>
    <ligand>
        <name>substrate</name>
    </ligand>
</feature>
<evidence type="ECO:0000256" key="6">
    <source>
        <dbReference type="ARBA" id="ARBA00022490"/>
    </source>
</evidence>
<proteinExistence type="inferred from homology"/>
<feature type="binding site" evidence="16">
    <location>
        <begin position="323"/>
        <end position="327"/>
    </location>
    <ligand>
        <name>substrate</name>
    </ligand>
</feature>
<comment type="similarity">
    <text evidence="3 14">Belongs to the glycosyl hydrolase 13 family.</text>
</comment>
<comment type="pathway">
    <text evidence="2 14">Glycan biosynthesis; trehalose biosynthesis.</text>
</comment>
<dbReference type="OrthoDB" id="9800174at2"/>
<accession>A0A378LS72</accession>
<evidence type="ECO:0000259" key="18">
    <source>
        <dbReference type="SMART" id="SM00642"/>
    </source>
</evidence>
<evidence type="ECO:0000256" key="9">
    <source>
        <dbReference type="ARBA" id="ARBA00023295"/>
    </source>
</evidence>
<dbReference type="UniPathway" id="UPA00299"/>
<dbReference type="PIRSF" id="PIRSF006337">
    <property type="entry name" value="Trehalose_TreZ"/>
    <property type="match status" value="1"/>
</dbReference>
<dbReference type="RefSeq" id="WP_035899037.1">
    <property type="nucleotide sequence ID" value="NZ_CAAAIS010000001.1"/>
</dbReference>
<evidence type="ECO:0000256" key="16">
    <source>
        <dbReference type="PIRSR" id="PIRSR006337-2"/>
    </source>
</evidence>
<evidence type="ECO:0000256" key="5">
    <source>
        <dbReference type="ARBA" id="ARBA00015938"/>
    </source>
</evidence>
<protein>
    <recommendedName>
        <fullName evidence="5 13">Malto-oligosyltrehalose trehalohydrolase</fullName>
        <shortName evidence="14">MTHase</shortName>
        <ecNumber evidence="4 13">3.2.1.141</ecNumber>
    </recommendedName>
    <alternativeName>
        <fullName evidence="11 14">4-alpha-D-((1-&gt;4)-alpha-D-glucano)trehalose trehalohydrolase</fullName>
    </alternativeName>
    <alternativeName>
        <fullName evidence="10 14">Maltooligosyl trehalose trehalohydrolase</fullName>
    </alternativeName>
</protein>
<evidence type="ECO:0000256" key="15">
    <source>
        <dbReference type="PIRSR" id="PIRSR006337-1"/>
    </source>
</evidence>
<dbReference type="EC" id="3.2.1.141" evidence="4 13"/>
<dbReference type="SUPFAM" id="SSF51445">
    <property type="entry name" value="(Trans)glycosidases"/>
    <property type="match status" value="1"/>
</dbReference>
<dbReference type="InterPro" id="IPR014756">
    <property type="entry name" value="Ig_E-set"/>
</dbReference>
<evidence type="ECO:0000256" key="3">
    <source>
        <dbReference type="ARBA" id="ARBA00008061"/>
    </source>
</evidence>
<evidence type="ECO:0000256" key="17">
    <source>
        <dbReference type="PIRSR" id="PIRSR006337-3"/>
    </source>
</evidence>
<dbReference type="Gene3D" id="1.10.10.760">
    <property type="entry name" value="E-set domains of sugar-utilizing enzymes"/>
    <property type="match status" value="1"/>
</dbReference>
<dbReference type="NCBIfam" id="TIGR02402">
    <property type="entry name" value="trehalose_TreZ"/>
    <property type="match status" value="1"/>
</dbReference>
<dbReference type="InterPro" id="IPR013783">
    <property type="entry name" value="Ig-like_fold"/>
</dbReference>
<keyword evidence="20" id="KW-1185">Reference proteome</keyword>
<dbReference type="STRING" id="1122170.GCA_000701265_00655"/>
<dbReference type="GO" id="GO:0005992">
    <property type="term" value="P:trehalose biosynthetic process"/>
    <property type="evidence" value="ECO:0007669"/>
    <property type="project" value="UniProtKB-UniRule"/>
</dbReference>
<dbReference type="InterPro" id="IPR006047">
    <property type="entry name" value="GH13_cat_dom"/>
</dbReference>
<evidence type="ECO:0000256" key="8">
    <source>
        <dbReference type="ARBA" id="ARBA00023277"/>
    </source>
</evidence>
<keyword evidence="6" id="KW-0963">Cytoplasm</keyword>
<dbReference type="SUPFAM" id="SSF81296">
    <property type="entry name" value="E set domains"/>
    <property type="match status" value="1"/>
</dbReference>
<comment type="catalytic activity">
    <reaction evidence="12 14">
        <text>hydrolysis of (1-&gt;4)-alpha-D-glucosidic linkage in 4-alpha-D-[(1-&gt;4)-alpha-D-glucanosyl]n trehalose to yield trehalose and (1-&gt;4)-alpha-D-glucan.</text>
        <dbReference type="EC" id="3.2.1.141"/>
    </reaction>
</comment>
<comment type="subcellular location">
    <subcellularLocation>
        <location evidence="1 15">Cytoplasm</location>
    </subcellularLocation>
</comment>
<dbReference type="InterPro" id="IPR012768">
    <property type="entry name" value="Trehalose_TreZ"/>
</dbReference>
<keyword evidence="9 14" id="KW-0326">Glycosidase</keyword>
<evidence type="ECO:0000256" key="4">
    <source>
        <dbReference type="ARBA" id="ARBA00012268"/>
    </source>
</evidence>
<evidence type="ECO:0000256" key="13">
    <source>
        <dbReference type="NCBIfam" id="TIGR02402"/>
    </source>
</evidence>
<evidence type="ECO:0000256" key="12">
    <source>
        <dbReference type="ARBA" id="ARBA00034013"/>
    </source>
</evidence>
<dbReference type="InterPro" id="IPR044901">
    <property type="entry name" value="Trehalose_TreZ_E-set_sf"/>
</dbReference>
<feature type="active site" description="Proton donor" evidence="15">
    <location>
        <position position="298"/>
    </location>
</feature>
<dbReference type="InterPro" id="IPR017853">
    <property type="entry name" value="GH"/>
</dbReference>
<evidence type="ECO:0000256" key="14">
    <source>
        <dbReference type="PIRNR" id="PIRNR006337"/>
    </source>
</evidence>
<dbReference type="Gene3D" id="3.20.20.80">
    <property type="entry name" value="Glycosidases"/>
    <property type="match status" value="1"/>
</dbReference>
<dbReference type="PANTHER" id="PTHR43651:SF11">
    <property type="entry name" value="MALTO-OLIGOSYLTREHALOSE TREHALOHYDROLASE"/>
    <property type="match status" value="1"/>
</dbReference>
<dbReference type="EMBL" id="UGPB01000001">
    <property type="protein sequence ID" value="STY29633.1"/>
    <property type="molecule type" value="Genomic_DNA"/>
</dbReference>
<evidence type="ECO:0000313" key="20">
    <source>
        <dbReference type="Proteomes" id="UP000255297"/>
    </source>
</evidence>
<keyword evidence="8" id="KW-0119">Carbohydrate metabolism</keyword>
<dbReference type="GO" id="GO:0005737">
    <property type="term" value="C:cytoplasm"/>
    <property type="evidence" value="ECO:0007669"/>
    <property type="project" value="UniProtKB-SubCell"/>
</dbReference>
<feature type="binding site" evidence="16">
    <location>
        <begin position="259"/>
        <end position="264"/>
    </location>
    <ligand>
        <name>substrate</name>
    </ligand>
</feature>
<evidence type="ECO:0000313" key="19">
    <source>
        <dbReference type="EMBL" id="STY29633.1"/>
    </source>
</evidence>
<sequence length="597" mass="69201">MYVKRRTLGAHLKTNGQCEFKIWAPFLKELMVEIIPKDNKPYRLPMNKDEEGYFLLVAEGIHPKDRYYYCSGSERLPDLAADYLPEGINGPAEILLKQNGCVWKGRTLESYIIYELHVGTYTPEGTFSAIIPHLSELKELGITALEIMPVAQFSGNRNWGYDGVFPFAVQNTYGGPEELKKLVHACHQLNIAVILDVVYNHIGPEGNYFEKFGPYFTDKYKTPWGKSLNFDDAYSHQVRNYFIENALHWFIEYGIDALRLDALHAIVDNSAYPFLEELADEVAALSKEQNYLYYLIAESSANDTRLVRDKEQYGFGIHAQWNDEFHHALHSLITKERHGYYEDFGEIQLFVKAYQEGFAYSGEYSRFRKRPHGMSSANIPADRFIVFMQNHDHIGNRPMGDRLTQTLSPMQIKFYASLLFFSPYIPLIFMGEEYGDTAPFQYFISHSDPDLIRAVREGRKKEFSFMHHEAIPDPQSEQTFINSKLNHALKNQQKYKGIWQFYKRLIELRTTKPALYTLSKENMELKLIDSKLLFITREMNHHSLCLVANFSLHEEDYSSHLNTHTWKLIINSSESEPSNNKIPSFGILIFEKGNPSE</sequence>
<feature type="active site" description="Nucleophile" evidence="15">
    <location>
        <position position="261"/>
    </location>
</feature>
<dbReference type="GO" id="GO:0033942">
    <property type="term" value="F:4-alpha-D-(1-&gt;4)-alpha-D-glucanotrehalose trehalohydrolase activity"/>
    <property type="evidence" value="ECO:0007669"/>
    <property type="project" value="UniProtKB-EC"/>
</dbReference>
<dbReference type="Proteomes" id="UP000255297">
    <property type="component" value="Unassembled WGS sequence"/>
</dbReference>
<dbReference type="PANTHER" id="PTHR43651">
    <property type="entry name" value="1,4-ALPHA-GLUCAN-BRANCHING ENZYME"/>
    <property type="match status" value="1"/>
</dbReference>
<feature type="domain" description="Glycosyl hydrolase family 13 catalytic" evidence="18">
    <location>
        <begin position="74"/>
        <end position="509"/>
    </location>
</feature>
<keyword evidence="7 14" id="KW-0378">Hydrolase</keyword>
<dbReference type="Pfam" id="PF00128">
    <property type="entry name" value="Alpha-amylase"/>
    <property type="match status" value="1"/>
</dbReference>
<evidence type="ECO:0000256" key="10">
    <source>
        <dbReference type="ARBA" id="ARBA00032057"/>
    </source>
</evidence>
<evidence type="ECO:0000256" key="11">
    <source>
        <dbReference type="ARBA" id="ARBA00033284"/>
    </source>
</evidence>
<dbReference type="CDD" id="cd11325">
    <property type="entry name" value="AmyAc_GTHase"/>
    <property type="match status" value="1"/>
</dbReference>
<gene>
    <name evidence="19" type="primary">treZ</name>
    <name evidence="19" type="ORF">NCTC11532_01831</name>
</gene>
<evidence type="ECO:0000256" key="1">
    <source>
        <dbReference type="ARBA" id="ARBA00004496"/>
    </source>
</evidence>
<dbReference type="AlphaFoldDB" id="A0A378LS72"/>
<evidence type="ECO:0000256" key="7">
    <source>
        <dbReference type="ARBA" id="ARBA00022801"/>
    </source>
</evidence>
<feature type="site" description="Transition state stabilizer" evidence="17">
    <location>
        <position position="392"/>
    </location>
</feature>
<dbReference type="Gene3D" id="2.60.40.10">
    <property type="entry name" value="Immunoglobulins"/>
    <property type="match status" value="1"/>
</dbReference>
<organism evidence="19 20">
    <name type="scientific">Legionella wadsworthii</name>
    <dbReference type="NCBI Taxonomy" id="28088"/>
    <lineage>
        <taxon>Bacteria</taxon>
        <taxon>Pseudomonadati</taxon>
        <taxon>Pseudomonadota</taxon>
        <taxon>Gammaproteobacteria</taxon>
        <taxon>Legionellales</taxon>
        <taxon>Legionellaceae</taxon>
        <taxon>Legionella</taxon>
    </lineage>
</organism>
<evidence type="ECO:0000256" key="2">
    <source>
        <dbReference type="ARBA" id="ARBA00005199"/>
    </source>
</evidence>